<keyword evidence="3 5" id="KW-0808">Transferase</keyword>
<comment type="similarity">
    <text evidence="1">Belongs to the glycosyltransferase 2 family.</text>
</comment>
<dbReference type="InterPro" id="IPR001173">
    <property type="entry name" value="Glyco_trans_2-like"/>
</dbReference>
<dbReference type="InterPro" id="IPR029044">
    <property type="entry name" value="Nucleotide-diphossugar_trans"/>
</dbReference>
<dbReference type="Pfam" id="PF13632">
    <property type="entry name" value="Glyco_trans_2_3"/>
    <property type="match status" value="1"/>
</dbReference>
<evidence type="ECO:0000256" key="3">
    <source>
        <dbReference type="ARBA" id="ARBA00022679"/>
    </source>
</evidence>
<dbReference type="PANTHER" id="PTHR43179:SF12">
    <property type="entry name" value="GALACTOFURANOSYLTRANSFERASE GLFT2"/>
    <property type="match status" value="1"/>
</dbReference>
<comment type="caution">
    <text evidence="5">The sequence shown here is derived from an EMBL/GenBank/DDBJ whole genome shotgun (WGS) entry which is preliminary data.</text>
</comment>
<gene>
    <name evidence="5" type="ORF">XD72_2072</name>
</gene>
<dbReference type="PANTHER" id="PTHR43179">
    <property type="entry name" value="RHAMNOSYLTRANSFERASE WBBL"/>
    <property type="match status" value="1"/>
</dbReference>
<sequence>MNDRSVGMCASKMLLPDGRIDSTGICLSRSGAAWDRGAFEPDKGQYDQQREVFGPCAGAALYRKQMMDEIGLFDEDFFLYMEDVDMALRARLAGWRCIYVPEAVAHHHHGGTAGVGTDLAVYYGNRNLIWYVVKGFPAGILLSSLPWIIGRNLAVIPYYALQGQGRVILKSKLDSLLGLPGVLKKRRTVLRKVKDSEIKRFIRTWSEMKRP</sequence>
<evidence type="ECO:0000256" key="1">
    <source>
        <dbReference type="ARBA" id="ARBA00006739"/>
    </source>
</evidence>
<dbReference type="AlphaFoldDB" id="A0A101FSI7"/>
<dbReference type="PATRIC" id="fig|301375.7.peg.286"/>
<dbReference type="SUPFAM" id="SSF53448">
    <property type="entry name" value="Nucleotide-diphospho-sugar transferases"/>
    <property type="match status" value="1"/>
</dbReference>
<name>A0A101FSI7_9EURY</name>
<dbReference type="Proteomes" id="UP000057043">
    <property type="component" value="Unassembled WGS sequence"/>
</dbReference>
<organism evidence="5 6">
    <name type="scientific">Methanothrix harundinacea</name>
    <dbReference type="NCBI Taxonomy" id="301375"/>
    <lineage>
        <taxon>Archaea</taxon>
        <taxon>Methanobacteriati</taxon>
        <taxon>Methanobacteriota</taxon>
        <taxon>Stenosarchaea group</taxon>
        <taxon>Methanomicrobia</taxon>
        <taxon>Methanotrichales</taxon>
        <taxon>Methanotrichaceae</taxon>
        <taxon>Methanothrix</taxon>
    </lineage>
</organism>
<dbReference type="EMBL" id="LGFT01000064">
    <property type="protein sequence ID" value="KUK43579.1"/>
    <property type="molecule type" value="Genomic_DNA"/>
</dbReference>
<evidence type="ECO:0000313" key="6">
    <source>
        <dbReference type="Proteomes" id="UP000057043"/>
    </source>
</evidence>
<feature type="domain" description="Glycosyltransferase 2-like" evidence="4">
    <location>
        <begin position="60"/>
        <end position="124"/>
    </location>
</feature>
<proteinExistence type="inferred from homology"/>
<accession>A0A101FSI7</accession>
<reference evidence="5 6" key="1">
    <citation type="journal article" date="2015" name="MBio">
        <title>Genome-Resolved Metagenomic Analysis Reveals Roles for Candidate Phyla and Other Microbial Community Members in Biogeochemical Transformations in Oil Reservoirs.</title>
        <authorList>
            <person name="Hu P."/>
            <person name="Tom L."/>
            <person name="Singh A."/>
            <person name="Thomas B.C."/>
            <person name="Baker B.J."/>
            <person name="Piceno Y.M."/>
            <person name="Andersen G.L."/>
            <person name="Banfield J.F."/>
        </authorList>
    </citation>
    <scope>NUCLEOTIDE SEQUENCE [LARGE SCALE GENOMIC DNA]</scope>
    <source>
        <strain evidence="5">57_489</strain>
    </source>
</reference>
<keyword evidence="2" id="KW-0328">Glycosyltransferase</keyword>
<evidence type="ECO:0000259" key="4">
    <source>
        <dbReference type="Pfam" id="PF13632"/>
    </source>
</evidence>
<dbReference type="GO" id="GO:0016757">
    <property type="term" value="F:glycosyltransferase activity"/>
    <property type="evidence" value="ECO:0007669"/>
    <property type="project" value="UniProtKB-KW"/>
</dbReference>
<protein>
    <submittedName>
        <fullName evidence="5">Glycosyl transferase, family 2</fullName>
    </submittedName>
</protein>
<dbReference type="Gene3D" id="3.90.550.10">
    <property type="entry name" value="Spore Coat Polysaccharide Biosynthesis Protein SpsA, Chain A"/>
    <property type="match status" value="1"/>
</dbReference>
<evidence type="ECO:0000313" key="5">
    <source>
        <dbReference type="EMBL" id="KUK43579.1"/>
    </source>
</evidence>
<evidence type="ECO:0000256" key="2">
    <source>
        <dbReference type="ARBA" id="ARBA00022676"/>
    </source>
</evidence>